<dbReference type="InterPro" id="IPR036942">
    <property type="entry name" value="Beta-barrel_TonB_sf"/>
</dbReference>
<name>A0A2P7QFD9_9SPHN</name>
<evidence type="ECO:0000256" key="5">
    <source>
        <dbReference type="ARBA" id="ARBA00022692"/>
    </source>
</evidence>
<evidence type="ECO:0000313" key="14">
    <source>
        <dbReference type="EMBL" id="PSJ36680.1"/>
    </source>
</evidence>
<keyword evidence="15" id="KW-1185">Reference proteome</keyword>
<reference evidence="14 15" key="1">
    <citation type="submission" date="2018-03" db="EMBL/GenBank/DDBJ databases">
        <title>The draft genome of Sphingosinicella sp. GL-C-18.</title>
        <authorList>
            <person name="Liu L."/>
            <person name="Li L."/>
            <person name="Liang L."/>
            <person name="Zhang X."/>
            <person name="Wang T."/>
        </authorList>
    </citation>
    <scope>NUCLEOTIDE SEQUENCE [LARGE SCALE GENOMIC DNA]</scope>
    <source>
        <strain evidence="14 15">GL-C-18</strain>
    </source>
</reference>
<evidence type="ECO:0000256" key="1">
    <source>
        <dbReference type="ARBA" id="ARBA00004571"/>
    </source>
</evidence>
<dbReference type="InterPro" id="IPR039426">
    <property type="entry name" value="TonB-dep_rcpt-like"/>
</dbReference>
<evidence type="ECO:0000256" key="3">
    <source>
        <dbReference type="ARBA" id="ARBA00022448"/>
    </source>
</evidence>
<evidence type="ECO:0000256" key="11">
    <source>
        <dbReference type="RuleBase" id="RU003357"/>
    </source>
</evidence>
<dbReference type="SUPFAM" id="SSF56935">
    <property type="entry name" value="Porins"/>
    <property type="match status" value="1"/>
</dbReference>
<dbReference type="InterPro" id="IPR000531">
    <property type="entry name" value="Beta-barrel_TonB"/>
</dbReference>
<evidence type="ECO:0008006" key="16">
    <source>
        <dbReference type="Google" id="ProtNLM"/>
    </source>
</evidence>
<keyword evidence="7 10" id="KW-0472">Membrane</keyword>
<evidence type="ECO:0000256" key="8">
    <source>
        <dbReference type="ARBA" id="ARBA00023170"/>
    </source>
</evidence>
<dbReference type="NCBIfam" id="TIGR01783">
    <property type="entry name" value="TonB-siderophor"/>
    <property type="match status" value="1"/>
</dbReference>
<dbReference type="InterPro" id="IPR012910">
    <property type="entry name" value="Plug_dom"/>
</dbReference>
<dbReference type="PANTHER" id="PTHR32552">
    <property type="entry name" value="FERRICHROME IRON RECEPTOR-RELATED"/>
    <property type="match status" value="1"/>
</dbReference>
<dbReference type="GO" id="GO:0015344">
    <property type="term" value="F:siderophore uptake transmembrane transporter activity"/>
    <property type="evidence" value="ECO:0007669"/>
    <property type="project" value="TreeGrafter"/>
</dbReference>
<dbReference type="InterPro" id="IPR010105">
    <property type="entry name" value="TonB_sidphr_rcpt"/>
</dbReference>
<dbReference type="Pfam" id="PF00593">
    <property type="entry name" value="TonB_dep_Rec_b-barrel"/>
    <property type="match status" value="1"/>
</dbReference>
<keyword evidence="9 10" id="KW-0998">Cell outer membrane</keyword>
<dbReference type="PROSITE" id="PS52016">
    <property type="entry name" value="TONB_DEPENDENT_REC_3"/>
    <property type="match status" value="1"/>
</dbReference>
<organism evidence="14 15">
    <name type="scientific">Allosphingosinicella deserti</name>
    <dbReference type="NCBI Taxonomy" id="2116704"/>
    <lineage>
        <taxon>Bacteria</taxon>
        <taxon>Pseudomonadati</taxon>
        <taxon>Pseudomonadota</taxon>
        <taxon>Alphaproteobacteria</taxon>
        <taxon>Sphingomonadales</taxon>
        <taxon>Sphingomonadaceae</taxon>
        <taxon>Allosphingosinicella</taxon>
    </lineage>
</organism>
<evidence type="ECO:0000256" key="6">
    <source>
        <dbReference type="ARBA" id="ARBA00023077"/>
    </source>
</evidence>
<dbReference type="GO" id="GO:0009279">
    <property type="term" value="C:cell outer membrane"/>
    <property type="evidence" value="ECO:0007669"/>
    <property type="project" value="UniProtKB-SubCell"/>
</dbReference>
<dbReference type="AlphaFoldDB" id="A0A2P7QFD9"/>
<feature type="domain" description="TonB-dependent receptor plug" evidence="13">
    <location>
        <begin position="118"/>
        <end position="214"/>
    </location>
</feature>
<dbReference type="GO" id="GO:0015891">
    <property type="term" value="P:siderophore transport"/>
    <property type="evidence" value="ECO:0007669"/>
    <property type="project" value="InterPro"/>
</dbReference>
<gene>
    <name evidence="14" type="ORF">C7I55_25165</name>
</gene>
<proteinExistence type="inferred from homology"/>
<evidence type="ECO:0000256" key="2">
    <source>
        <dbReference type="ARBA" id="ARBA00009810"/>
    </source>
</evidence>
<evidence type="ECO:0000256" key="10">
    <source>
        <dbReference type="PROSITE-ProRule" id="PRU01360"/>
    </source>
</evidence>
<evidence type="ECO:0000313" key="15">
    <source>
        <dbReference type="Proteomes" id="UP000241167"/>
    </source>
</evidence>
<evidence type="ECO:0000256" key="7">
    <source>
        <dbReference type="ARBA" id="ARBA00023136"/>
    </source>
</evidence>
<dbReference type="Gene3D" id="2.170.130.10">
    <property type="entry name" value="TonB-dependent receptor, plug domain"/>
    <property type="match status" value="1"/>
</dbReference>
<dbReference type="PANTHER" id="PTHR32552:SF74">
    <property type="entry name" value="HYDROXAMATE SIDEROPHORE RECEPTOR FHUE"/>
    <property type="match status" value="1"/>
</dbReference>
<keyword evidence="3 10" id="KW-0813">Transport</keyword>
<dbReference type="EMBL" id="PXYI01000012">
    <property type="protein sequence ID" value="PSJ36680.1"/>
    <property type="molecule type" value="Genomic_DNA"/>
</dbReference>
<dbReference type="Proteomes" id="UP000241167">
    <property type="component" value="Unassembled WGS sequence"/>
</dbReference>
<evidence type="ECO:0000259" key="13">
    <source>
        <dbReference type="Pfam" id="PF07715"/>
    </source>
</evidence>
<comment type="subcellular location">
    <subcellularLocation>
        <location evidence="1 10">Cell outer membrane</location>
        <topology evidence="1 10">Multi-pass membrane protein</topology>
    </subcellularLocation>
</comment>
<dbReference type="Gene3D" id="2.40.170.20">
    <property type="entry name" value="TonB-dependent receptor, beta-barrel domain"/>
    <property type="match status" value="1"/>
</dbReference>
<comment type="caution">
    <text evidence="14">The sequence shown here is derived from an EMBL/GenBank/DDBJ whole genome shotgun (WGS) entry which is preliminary data.</text>
</comment>
<sequence>MFDPRRPVRRHLGGTAWAFRDRFRVVPQFSPGGLPGSIRRASARDDIASHVWGDRLEYRAIGAGLLLGLPALGAPVHGQTVKGEDAHRQEIVITGIAADDGYAPATAAVSGKSPAPIIEIPLSVSVVTREQIEDRNLFTIGEAVQTVAGVTVMPFDGINPDYRARGFVLDYAYDGVPSTFSSGVPEFDLVIYERLEVQRGPAGLFRGSGSPGGTINLIRKRGPRAFQVSTSLSAGSWNNFRGEFDIGGPVDAAGRLRVRAVGALHDRDFFQEKSHTRKLTAYAALDFDLTPTTTLGASLSYEDTVADTPMNGQPAYGLRVIGNSSTRHPLTDQFLNFPRDFQHLPSWNQFTETNTEYAGEVRQEIGTWSVVVRALHRDIPRAWQDAFIQPGTGVDPVTLTAAYVNRRAQGMNGKTAVDAYATGPFTLFGREHELAIGYSWDKRTTSFLQRTQTSQGRFSIFEADRIPLPTSQFTSGSETDLQQSGFHAQLRLRPFDGFTIVAGGRISDYTNKTRGIAPSPVTDFAVGARERGQFTPSLGAVLYLTDDITLYGSYSDIFNPQTALQVDGRVLDPRVGQQYEAGLKGRFLHGALNASGAVFRSKDKNRSLADTANPGFFVPAGVVKIEGFEFEVTGSPFEGLDLVASYTNVKTEYEVGTAAQNGAVFDLNTPRHQYKFYARYEPATLGGAFAAISVNGQSGVVAGGVAGLREQSPFAIAGAQLGWRFNDDLRAFVSVNNLFDKVYYQRVGSINTYNFYGEPRNVLVTLRASY</sequence>
<comment type="similarity">
    <text evidence="2 10 11">Belongs to the TonB-dependent receptor family.</text>
</comment>
<accession>A0A2P7QFD9</accession>
<keyword evidence="6 11" id="KW-0798">TonB box</keyword>
<dbReference type="CDD" id="cd01347">
    <property type="entry name" value="ligand_gated_channel"/>
    <property type="match status" value="1"/>
</dbReference>
<keyword evidence="5 10" id="KW-0812">Transmembrane</keyword>
<evidence type="ECO:0000256" key="9">
    <source>
        <dbReference type="ARBA" id="ARBA00023237"/>
    </source>
</evidence>
<keyword evidence="8" id="KW-0675">Receptor</keyword>
<dbReference type="GO" id="GO:0038023">
    <property type="term" value="F:signaling receptor activity"/>
    <property type="evidence" value="ECO:0007669"/>
    <property type="project" value="InterPro"/>
</dbReference>
<evidence type="ECO:0000259" key="12">
    <source>
        <dbReference type="Pfam" id="PF00593"/>
    </source>
</evidence>
<evidence type="ECO:0000256" key="4">
    <source>
        <dbReference type="ARBA" id="ARBA00022452"/>
    </source>
</evidence>
<dbReference type="InterPro" id="IPR037066">
    <property type="entry name" value="Plug_dom_sf"/>
</dbReference>
<keyword evidence="4 10" id="KW-1134">Transmembrane beta strand</keyword>
<feature type="domain" description="TonB-dependent receptor-like beta-barrel" evidence="12">
    <location>
        <begin position="333"/>
        <end position="738"/>
    </location>
</feature>
<dbReference type="Pfam" id="PF07715">
    <property type="entry name" value="Plug"/>
    <property type="match status" value="1"/>
</dbReference>
<protein>
    <recommendedName>
        <fullName evidence="16">TonB-dependent siderophore receptor</fullName>
    </recommendedName>
</protein>